<dbReference type="PANTHER" id="PTHR11365">
    <property type="entry name" value="5-OXOPROLINASE RELATED"/>
    <property type="match status" value="1"/>
</dbReference>
<dbReference type="GO" id="GO:0017168">
    <property type="term" value="F:5-oxoprolinase (ATP-hydrolyzing) activity"/>
    <property type="evidence" value="ECO:0007669"/>
    <property type="project" value="TreeGrafter"/>
</dbReference>
<sequence>MSPKARWQFWIDRGGTFTDIVARSPDGKLITHKLLSEDPAHYKDAAMQGIRQILGLPKDAPLPAELIEAVKMGTTVGTNALLERKGERTVLAITQGFGDALRIGYQNRPDIFAQKIELPDQLYERVVEVSGRFGADGKELVSLDLESAKKELEAAYKSGIRSVAIVLMHAYRYPEHELKLGRLAREIGFTQVSLSHQASPLIKLVSRGETTVVDAYLSPILRRYVDMVQETLEERGAEIEGKEGEKEGIPEEESPEEENRGKNSPRLMFMQSSGGLIDADAFQGKDCILSGPAGGIVGAVATSLLAGAKKVITFDMGGTSTDVAQYSGEYERSLETEIAGVRLRSPMMRIHTVAAGGGSILHYEGGRFRVGPDSAGSDPGPASYRKGGPLTVTDCNVMLGKLQPEFFPSLFGPDGDQPLDSELVRRKFAEIAKEVSDKEVSDKEVSKNKVSGKDLPEKEVAEKDGSKKEISRGGSVRTPEQVAEGFLSVAVENMANAIKRISVQRGYNIKEYTLCCFGGAGAQHACRVADSLGVKRIFIHPYAGVLSAYGMGLADQRLIKESYVGAELSDGLIDKLKTVFARLEKEGLLMMFEQEVRKECITALFKAHMRYAGSDTQLVVDFADKDALRRGFEEAHKKRFGFVIEGKSIVVEAVSVETIGITERVSDPVLETEANPAFSPISAVQMYSYGEFHETPVFRREELKPGACISGPAILIEKNTTIIIEPGWEGEITERDHLLLHRKIPLPTHTAIGTEVDPVMLEIFNNRFMSVAEQMGYTLQNTAYSVNIKERLDFSCAIFDRHGNLIANAPHIPVHLGSMGECVKALILTQFQEMQAGDVYLINSPYNGGTHLPDITVVTPMFGNSGKILFYLASRGHHADVGGISPGSVPPGSRTIEEEGVLSEGMKIVKQGLFCEEKLKAWLNSGKYPARNPEQNMADLRAQVAANEKGLQELRRMVEEFSLETVEAYMNHVQDNAEEAVRRVIDRLSDGGFTYTLDDGSEIKVKVTIDRKNRGAKIDFTGTSPQLSNNFNAPASVCLAAVLYAFRTLVKSDIPLNAGCLRPLEIIIPEGSMLRPEYPAAVVAGNVETSQYIVDALFGALGTLAASQGTMNNFTFGNSDFQYYETICGGAGAGPGFSGTDAVHTHMTNSRITDPEILETRFPVLLEEFSIRQGSGGEGKFRGGNGVVRKLRFLKDMHAAILSSHRKLPPFGLNGGSPGECGKNTLICRDGTIIEIGGQAELKLESRDVFVIETPGGGGYGDKKAGEARKIVINSKKCWVKKEK</sequence>
<dbReference type="InterPro" id="IPR008040">
    <property type="entry name" value="Hydant_A_N"/>
</dbReference>
<feature type="domain" description="Acetophenone carboxylase-like C-terminal" evidence="6">
    <location>
        <begin position="575"/>
        <end position="741"/>
    </location>
</feature>
<dbReference type="GO" id="GO:0005829">
    <property type="term" value="C:cytosol"/>
    <property type="evidence" value="ECO:0007669"/>
    <property type="project" value="TreeGrafter"/>
</dbReference>
<proteinExistence type="inferred from homology"/>
<comment type="caution">
    <text evidence="7">The sequence shown here is derived from an EMBL/GenBank/DDBJ whole genome shotgun (WGS) entry which is preliminary data.</text>
</comment>
<dbReference type="InterPro" id="IPR045079">
    <property type="entry name" value="Oxoprolinase-like"/>
</dbReference>
<evidence type="ECO:0000259" key="3">
    <source>
        <dbReference type="Pfam" id="PF01968"/>
    </source>
</evidence>
<dbReference type="Pfam" id="PF01968">
    <property type="entry name" value="Hydantoinase_A"/>
    <property type="match status" value="1"/>
</dbReference>
<feature type="compositionally biased region" description="Basic and acidic residues" evidence="2">
    <location>
        <begin position="236"/>
        <end position="249"/>
    </location>
</feature>
<dbReference type="GeneID" id="1474189"/>
<evidence type="ECO:0000259" key="4">
    <source>
        <dbReference type="Pfam" id="PF02538"/>
    </source>
</evidence>
<feature type="compositionally biased region" description="Basic and acidic residues" evidence="2">
    <location>
        <begin position="440"/>
        <end position="471"/>
    </location>
</feature>
<dbReference type="EMBL" id="DUJU01000167">
    <property type="protein sequence ID" value="HIH95244.1"/>
    <property type="molecule type" value="Genomic_DNA"/>
</dbReference>
<evidence type="ECO:0000256" key="1">
    <source>
        <dbReference type="ARBA" id="ARBA00010403"/>
    </source>
</evidence>
<evidence type="ECO:0000259" key="5">
    <source>
        <dbReference type="Pfam" id="PF05378"/>
    </source>
</evidence>
<name>A0A832SJ25_9EURY</name>
<feature type="domain" description="Hydantoinase/oxoprolinase N-terminal" evidence="5">
    <location>
        <begin position="9"/>
        <end position="188"/>
    </location>
</feature>
<dbReference type="Pfam" id="PF05378">
    <property type="entry name" value="Hydant_A_N"/>
    <property type="match status" value="1"/>
</dbReference>
<dbReference type="InterPro" id="IPR002821">
    <property type="entry name" value="Hydantoinase_A"/>
</dbReference>
<organism evidence="7 8">
    <name type="scientific">Methanosarcina acetivorans</name>
    <dbReference type="NCBI Taxonomy" id="2214"/>
    <lineage>
        <taxon>Archaea</taxon>
        <taxon>Methanobacteriati</taxon>
        <taxon>Methanobacteriota</taxon>
        <taxon>Stenosarchaea group</taxon>
        <taxon>Methanomicrobia</taxon>
        <taxon>Methanosarcinales</taxon>
        <taxon>Methanosarcinaceae</taxon>
        <taxon>Methanosarcina</taxon>
    </lineage>
</organism>
<protein>
    <submittedName>
        <fullName evidence="7">5-oxoprolinase</fullName>
    </submittedName>
</protein>
<accession>A0A832SJ25</accession>
<evidence type="ECO:0000256" key="2">
    <source>
        <dbReference type="SAM" id="MobiDB-lite"/>
    </source>
</evidence>
<comment type="similarity">
    <text evidence="1">Belongs to the oxoprolinase family.</text>
</comment>
<evidence type="ECO:0000313" key="7">
    <source>
        <dbReference type="EMBL" id="HIH95244.1"/>
    </source>
</evidence>
<dbReference type="Proteomes" id="UP000600774">
    <property type="component" value="Unassembled WGS sequence"/>
</dbReference>
<gene>
    <name evidence="7" type="ORF">HA338_14880</name>
</gene>
<dbReference type="OMA" id="TDCNVML"/>
<feature type="region of interest" description="Disordered" evidence="2">
    <location>
        <begin position="236"/>
        <end position="267"/>
    </location>
</feature>
<feature type="domain" description="Hydantoinase A/oxoprolinase" evidence="3">
    <location>
        <begin position="207"/>
        <end position="557"/>
    </location>
</feature>
<dbReference type="InterPro" id="IPR049517">
    <property type="entry name" value="ACX-like_C"/>
</dbReference>
<dbReference type="RefSeq" id="WP_011022279.1">
    <property type="nucleotide sequence ID" value="NZ_DUJU01000167.1"/>
</dbReference>
<dbReference type="PANTHER" id="PTHR11365:SF23">
    <property type="entry name" value="HYPOTHETICAL 5-OXOPROLINASE (EUROFUNG)-RELATED"/>
    <property type="match status" value="1"/>
</dbReference>
<dbReference type="InterPro" id="IPR003692">
    <property type="entry name" value="Hydantoinase_B"/>
</dbReference>
<dbReference type="Pfam" id="PF19278">
    <property type="entry name" value="Hydant_A_C"/>
    <property type="match status" value="1"/>
</dbReference>
<feature type="domain" description="Hydantoinase B/oxoprolinase" evidence="4">
    <location>
        <begin position="757"/>
        <end position="1262"/>
    </location>
</feature>
<feature type="region of interest" description="Disordered" evidence="2">
    <location>
        <begin position="440"/>
        <end position="476"/>
    </location>
</feature>
<evidence type="ECO:0000313" key="8">
    <source>
        <dbReference type="Proteomes" id="UP000600774"/>
    </source>
</evidence>
<dbReference type="Pfam" id="PF02538">
    <property type="entry name" value="Hydantoinase_B"/>
    <property type="match status" value="1"/>
</dbReference>
<evidence type="ECO:0000259" key="6">
    <source>
        <dbReference type="Pfam" id="PF19278"/>
    </source>
</evidence>
<reference evidence="7" key="1">
    <citation type="journal article" date="2020" name="bioRxiv">
        <title>A rank-normalized archaeal taxonomy based on genome phylogeny resolves widespread incomplete and uneven classifications.</title>
        <authorList>
            <person name="Rinke C."/>
            <person name="Chuvochina M."/>
            <person name="Mussig A.J."/>
            <person name="Chaumeil P.-A."/>
            <person name="Waite D.W."/>
            <person name="Whitman W.B."/>
            <person name="Parks D.H."/>
            <person name="Hugenholtz P."/>
        </authorList>
    </citation>
    <scope>NUCLEOTIDE SEQUENCE</scope>
    <source>
        <strain evidence="7">UBA8876</strain>
    </source>
</reference>
<dbReference type="GO" id="GO:0006749">
    <property type="term" value="P:glutathione metabolic process"/>
    <property type="evidence" value="ECO:0007669"/>
    <property type="project" value="TreeGrafter"/>
</dbReference>